<evidence type="ECO:0000313" key="8">
    <source>
        <dbReference type="Proteomes" id="UP000465031"/>
    </source>
</evidence>
<dbReference type="KEGG" id="rte:GSU10_11105"/>
<reference evidence="8" key="2">
    <citation type="submission" date="2019-12" db="EMBL/GenBank/DDBJ databases">
        <title>Complete and draft genome sequences of new strains and members of some known species of the genus Rathayibacter isolated from plants.</title>
        <authorList>
            <person name="Tarlachkov S.V."/>
            <person name="Starodumova I.P."/>
            <person name="Dorofeeva L.V."/>
            <person name="Prisyazhnaya N.V."/>
            <person name="Leyn S."/>
            <person name="Zlamal J."/>
            <person name="Elan M."/>
            <person name="Osterman A.L."/>
            <person name="Nadler S."/>
            <person name="Subbotin S.A."/>
            <person name="Evtushenko L.I."/>
        </authorList>
    </citation>
    <scope>NUCLEOTIDE SEQUENCE [LARGE SCALE GENOMIC DNA]</scope>
    <source>
        <strain evidence="8">VKM Ac-2761</strain>
    </source>
</reference>
<dbReference type="PRINTS" id="PR00420">
    <property type="entry name" value="RNGMNOXGNASE"/>
</dbReference>
<feature type="domain" description="FAD-binding" evidence="3">
    <location>
        <begin position="4"/>
        <end position="322"/>
    </location>
</feature>
<dbReference type="InterPro" id="IPR050816">
    <property type="entry name" value="Flavin-dep_Halogenase_NPB"/>
</dbReference>
<dbReference type="Gene3D" id="3.30.390.160">
    <property type="match status" value="1"/>
</dbReference>
<organism evidence="5 7">
    <name type="scientific">Rathayibacter tanaceti</name>
    <dbReference type="NCBI Taxonomy" id="1671680"/>
    <lineage>
        <taxon>Bacteria</taxon>
        <taxon>Bacillati</taxon>
        <taxon>Actinomycetota</taxon>
        <taxon>Actinomycetes</taxon>
        <taxon>Micrococcales</taxon>
        <taxon>Microbacteriaceae</taxon>
        <taxon>Rathayibacter</taxon>
    </lineage>
</organism>
<dbReference type="NCBIfam" id="NF033113">
    <property type="entry name" value="halo_ClmS"/>
    <property type="match status" value="1"/>
</dbReference>
<evidence type="ECO:0000313" key="7">
    <source>
        <dbReference type="Proteomes" id="UP000076717"/>
    </source>
</evidence>
<dbReference type="GO" id="GO:0016491">
    <property type="term" value="F:oxidoreductase activity"/>
    <property type="evidence" value="ECO:0007669"/>
    <property type="project" value="UniProtKB-KW"/>
</dbReference>
<feature type="domain" description="Chloramphenicol halogenase CmlS C-terminal" evidence="4">
    <location>
        <begin position="441"/>
        <end position="558"/>
    </location>
</feature>
<dbReference type="SUPFAM" id="SSF51905">
    <property type="entry name" value="FAD/NAD(P)-binding domain"/>
    <property type="match status" value="1"/>
</dbReference>
<protein>
    <submittedName>
        <fullName evidence="6">Chloramphenicol-biosynthetic FADH2-dependent halogenase CmlS</fullName>
    </submittedName>
    <submittedName>
        <fullName evidence="5">Putative FAD-dependent oxidoreductase LodB</fullName>
        <ecNumber evidence="5">1.-.-.-</ecNumber>
    </submittedName>
</protein>
<dbReference type="Pfam" id="PF01494">
    <property type="entry name" value="FAD_binding_3"/>
    <property type="match status" value="1"/>
</dbReference>
<accession>A0A162G0G7</accession>
<keyword evidence="1 5" id="KW-0560">Oxidoreductase</keyword>
<dbReference type="PATRIC" id="fig|1671680.3.peg.575"/>
<evidence type="ECO:0000256" key="2">
    <source>
        <dbReference type="ARBA" id="ARBA00038396"/>
    </source>
</evidence>
<dbReference type="GO" id="GO:0071949">
    <property type="term" value="F:FAD binding"/>
    <property type="evidence" value="ECO:0007669"/>
    <property type="project" value="InterPro"/>
</dbReference>
<dbReference type="PANTHER" id="PTHR43747">
    <property type="entry name" value="FAD-BINDING PROTEIN"/>
    <property type="match status" value="1"/>
</dbReference>
<evidence type="ECO:0000256" key="1">
    <source>
        <dbReference type="ARBA" id="ARBA00023002"/>
    </source>
</evidence>
<dbReference type="Gene3D" id="3.30.9.100">
    <property type="match status" value="1"/>
</dbReference>
<dbReference type="EMBL" id="LIIN01000010">
    <property type="protein sequence ID" value="KZX22300.1"/>
    <property type="molecule type" value="Genomic_DNA"/>
</dbReference>
<dbReference type="EC" id="1.-.-.-" evidence="5"/>
<keyword evidence="7" id="KW-1185">Reference proteome</keyword>
<dbReference type="InterPro" id="IPR053908">
    <property type="entry name" value="CmlS_C"/>
</dbReference>
<dbReference type="Gene3D" id="3.50.50.60">
    <property type="entry name" value="FAD/NAD(P)-binding domain"/>
    <property type="match status" value="1"/>
</dbReference>
<dbReference type="OrthoDB" id="9795712at2"/>
<dbReference type="Proteomes" id="UP000465031">
    <property type="component" value="Chromosome"/>
</dbReference>
<dbReference type="RefSeq" id="WP_068208181.1">
    <property type="nucleotide sequence ID" value="NZ_CP047186.1"/>
</dbReference>
<reference evidence="5 7" key="1">
    <citation type="submission" date="2015-08" db="EMBL/GenBank/DDBJ databases">
        <title>Draft Genome Sequence of Rathayibacter sp. Strain VKM Ac-2596 Isolated from Leaf Gall Induced by Plant-Parasitic Nematodes.</title>
        <authorList>
            <person name="Vasilenko O.V."/>
            <person name="Starodumova I.P."/>
            <person name="Tarlachkov S.V."/>
            <person name="Dorofeeva L.V."/>
            <person name="Evtushenko L.I."/>
        </authorList>
    </citation>
    <scope>NUCLEOTIDE SEQUENCE [LARGE SCALE GENOMIC DNA]</scope>
    <source>
        <strain evidence="5 7">VKM Ac-2596</strain>
    </source>
</reference>
<dbReference type="InterPro" id="IPR036188">
    <property type="entry name" value="FAD/NAD-bd_sf"/>
</dbReference>
<evidence type="ECO:0000313" key="6">
    <source>
        <dbReference type="EMBL" id="QHC56125.1"/>
    </source>
</evidence>
<proteinExistence type="inferred from homology"/>
<name>A0A162G0G7_9MICO</name>
<evidence type="ECO:0000259" key="3">
    <source>
        <dbReference type="Pfam" id="PF01494"/>
    </source>
</evidence>
<dbReference type="InterPro" id="IPR002938">
    <property type="entry name" value="FAD-bd"/>
</dbReference>
<dbReference type="Pfam" id="PF22045">
    <property type="entry name" value="CmlS_C"/>
    <property type="match status" value="1"/>
</dbReference>
<evidence type="ECO:0000259" key="4">
    <source>
        <dbReference type="Pfam" id="PF22045"/>
    </source>
</evidence>
<dbReference type="EMBL" id="CP047186">
    <property type="protein sequence ID" value="QHC56125.1"/>
    <property type="molecule type" value="Genomic_DNA"/>
</dbReference>
<sequence length="570" mass="64221">MTESTVAIIGAGPGGAVAALTLTALGHKAVVYEKAPMPRYRVGESLLPGTLSVLQRLGLKERIDAAGFVTKPSATFLWGQGEVPWTFSFSAPQVQPWVYDHALQVLREDFDSLVVDEARARGVTVNVGTAVTDVDLGSPDSVTVHYRDADGPASAEYDFVIDAGGVGSPLARKLGVRRYDEYFKNFAVWNYYRMADPFENDLKGTTYTISFEDGWVWMIPLKGDLYSVGLVVDRSKNEEVRELGPDEFFRRHIRKADRAMALLGDSEIVGETRIVHDWSYDSETFSAGRYFLSGDAAAFTDPMFSQGIHLAVQSAVSAASAIDRISGNPPERDAVHAWYNRSYRDVYEQYHEFLSSFYTFASYTEPDSVFWRQRRVEESDDERFDRMRWFERITGEARAASRPVADFRDRAAAMIEIGRHQRGHLSDEFADDELNPARVRWVSQLTRQLHRIAAFEWTGEQVALKEHYAIDPLTFELRPVLVLADETGRDMVKWPISPEQLPLFERVASEGIGYRELLADLNSAGMNEISSQVIIRLMEAGLLRGRDRHGERVVVQDRLRFGGVGVEYDV</sequence>
<dbReference type="PANTHER" id="PTHR43747:SF5">
    <property type="entry name" value="FAD-BINDING DOMAIN-CONTAINING PROTEIN"/>
    <property type="match status" value="1"/>
</dbReference>
<comment type="similarity">
    <text evidence="2">Belongs to the flavin-dependent halogenase family. Bacterial tryptophan halogenase subfamily.</text>
</comment>
<gene>
    <name evidence="5" type="primary">lodB</name>
    <name evidence="6" type="synonym">cmlS</name>
    <name evidence="5" type="ORF">ACH61_00541</name>
    <name evidence="6" type="ORF">GSU10_11105</name>
</gene>
<dbReference type="Proteomes" id="UP000076717">
    <property type="component" value="Unassembled WGS sequence"/>
</dbReference>
<dbReference type="AlphaFoldDB" id="A0A162G0G7"/>
<evidence type="ECO:0000313" key="5">
    <source>
        <dbReference type="EMBL" id="KZX22300.1"/>
    </source>
</evidence>
<reference evidence="6" key="3">
    <citation type="submission" date="2019-12" db="EMBL/GenBank/DDBJ databases">
        <title>Complete and Draft Genome Sequences of New Strains and Members of Some Known Species of the Genus Rathayibacter isolated from Plants.</title>
        <authorList>
            <person name="Tarlachkov S.V."/>
            <person name="Starodumova I.P."/>
            <person name="Dorofeeva L.V."/>
            <person name="Prisyazhnaya N.V."/>
            <person name="Leyn S.A."/>
            <person name="Zlamal J.E."/>
            <person name="Elane M.L."/>
            <person name="Osterman A.L."/>
            <person name="Nadler S.A."/>
            <person name="Subbotin S.A."/>
            <person name="Evtushenko L.I."/>
        </authorList>
    </citation>
    <scope>NUCLEOTIDE SEQUENCE</scope>
    <source>
        <strain evidence="6">VKM Ac-2761</strain>
    </source>
</reference>